<organism evidence="1">
    <name type="scientific">Brassica cretica</name>
    <name type="common">Mustard</name>
    <dbReference type="NCBI Taxonomy" id="69181"/>
    <lineage>
        <taxon>Eukaryota</taxon>
        <taxon>Viridiplantae</taxon>
        <taxon>Streptophyta</taxon>
        <taxon>Embryophyta</taxon>
        <taxon>Tracheophyta</taxon>
        <taxon>Spermatophyta</taxon>
        <taxon>Magnoliopsida</taxon>
        <taxon>eudicotyledons</taxon>
        <taxon>Gunneridae</taxon>
        <taxon>Pentapetalae</taxon>
        <taxon>rosids</taxon>
        <taxon>malvids</taxon>
        <taxon>Brassicales</taxon>
        <taxon>Brassicaceae</taxon>
        <taxon>Brassiceae</taxon>
        <taxon>Brassica</taxon>
    </lineage>
</organism>
<evidence type="ECO:0000313" key="2">
    <source>
        <dbReference type="EMBL" id="KAF2613969.1"/>
    </source>
</evidence>
<gene>
    <name evidence="2" type="ORF">F2Q70_00013307</name>
    <name evidence="1" type="ORF">F2Q70_00027767</name>
</gene>
<proteinExistence type="predicted"/>
<accession>A0A8S9L6D2</accession>
<dbReference type="EMBL" id="QGKY02000089">
    <property type="protein sequence ID" value="KAF2613969.1"/>
    <property type="molecule type" value="Genomic_DNA"/>
</dbReference>
<protein>
    <submittedName>
        <fullName evidence="1">Uncharacterized protein</fullName>
    </submittedName>
</protein>
<reference evidence="1" key="1">
    <citation type="submission" date="2019-12" db="EMBL/GenBank/DDBJ databases">
        <title>Genome sequencing and annotation of Brassica cretica.</title>
        <authorList>
            <person name="Studholme D.J."/>
            <person name="Sarris P.F."/>
        </authorList>
    </citation>
    <scope>NUCLEOTIDE SEQUENCE</scope>
    <source>
        <strain evidence="1">PFS-102/07</strain>
        <tissue evidence="1">Leaf</tissue>
    </source>
</reference>
<name>A0A8S9L6D2_BRACR</name>
<comment type="caution">
    <text evidence="1">The sequence shown here is derived from an EMBL/GenBank/DDBJ whole genome shotgun (WGS) entry which is preliminary data.</text>
</comment>
<sequence length="95" mass="10486">MLPLDSSKKFSHRIFTRTLSIRAKKFSAGLKSAVIKVQIASLPVASSQRCSLVRESGNRMSYTECETAVAAGNVLEAPLFLLNSLLRLVQASRRY</sequence>
<dbReference type="AlphaFoldDB" id="A0A8S9L6D2"/>
<evidence type="ECO:0000313" key="1">
    <source>
        <dbReference type="EMBL" id="KAF2602924.1"/>
    </source>
</evidence>
<dbReference type="EMBL" id="QGKY02000094">
    <property type="protein sequence ID" value="KAF2602924.1"/>
    <property type="molecule type" value="Genomic_DNA"/>
</dbReference>